<dbReference type="RefSeq" id="XP_065644205.1">
    <property type="nucleotide sequence ID" value="XM_065788133.1"/>
</dbReference>
<dbReference type="GeneID" id="100213502"/>
<dbReference type="PANTHER" id="PTHR21311">
    <property type="entry name" value="CONSERVED OLIGOMERIC GOLGI COMPLEX COMPONENT 8"/>
    <property type="match status" value="1"/>
</dbReference>
<dbReference type="SUPFAM" id="SSF74788">
    <property type="entry name" value="Cullin repeat-like"/>
    <property type="match status" value="1"/>
</dbReference>
<evidence type="ECO:0000313" key="10">
    <source>
        <dbReference type="RefSeq" id="XP_065644205.1"/>
    </source>
</evidence>
<evidence type="ECO:0000256" key="1">
    <source>
        <dbReference type="ARBA" id="ARBA00004395"/>
    </source>
</evidence>
<keyword evidence="4" id="KW-0813">Transport</keyword>
<evidence type="ECO:0000256" key="8">
    <source>
        <dbReference type="ARBA" id="ARBA00031347"/>
    </source>
</evidence>
<keyword evidence="6" id="KW-0333">Golgi apparatus</keyword>
<organism evidence="9 10">
    <name type="scientific">Hydra vulgaris</name>
    <name type="common">Hydra</name>
    <name type="synonym">Hydra attenuata</name>
    <dbReference type="NCBI Taxonomy" id="6087"/>
    <lineage>
        <taxon>Eukaryota</taxon>
        <taxon>Metazoa</taxon>
        <taxon>Cnidaria</taxon>
        <taxon>Hydrozoa</taxon>
        <taxon>Hydroidolina</taxon>
        <taxon>Anthoathecata</taxon>
        <taxon>Aplanulata</taxon>
        <taxon>Hydridae</taxon>
        <taxon>Hydra</taxon>
    </lineage>
</organism>
<keyword evidence="5" id="KW-0653">Protein transport</keyword>
<dbReference type="InterPro" id="IPR016159">
    <property type="entry name" value="Cullin_repeat-like_dom_sf"/>
</dbReference>
<comment type="subcellular location">
    <subcellularLocation>
        <location evidence="1">Golgi apparatus membrane</location>
        <topology evidence="1">Peripheral membrane protein</topology>
    </subcellularLocation>
</comment>
<dbReference type="PANTHER" id="PTHR21311:SF0">
    <property type="entry name" value="CONSERVED OLIGOMERIC GOLGI COMPLEX SUBUNIT 8"/>
    <property type="match status" value="1"/>
</dbReference>
<dbReference type="InterPro" id="IPR007255">
    <property type="entry name" value="COG8"/>
</dbReference>
<evidence type="ECO:0000256" key="2">
    <source>
        <dbReference type="ARBA" id="ARBA00006419"/>
    </source>
</evidence>
<sequence>MMVAEEHVDFSFETIAEDRSLVHFLLKNKNELDEDDENFCQQYIENLASNGLSNLSSIPESINQERKNVTKKTQSLAFENYQTFIQAAECSSKVYNDFNIMERHLNSTLEKLPQFIEKLNSFEKSSLNINLCRKQNSLVLSKHTQLLEILEVPQLMNTCVRNGNYEEALDLMRFVRSLEKKFFSIRILVDIGSKVNSFTQLMLNQLLEQLRDNIQLPACLRIISYIRLLDVFSEAELRLTFLQARDSWLKSLLLDIPQNDAYTYLVKVIEVNRVNLFDIVTQYKAIFSDGHPSYSKDKSYNFVLQSWITRKISEFVIVLSKMLTPELICRVESIYSHCMYFGLSFSRIGADFRGLLVPIFQKVILHHFKHTVDITTNRFRDNIRVYTTFDHKRKENEKKLFKSDSFTPPHYLLCFPPIVFYTNGILGAFNDLRQFPALSFVFIIKKIIQSSLEKSMSALEEWARLESQSTKNIEEIRILCHMICMHFLPFIKQAFEMFFPAIQMNEMIARLPANQGTQSFYYFDIKYLQNYLKDFVDISTLNEDVLTGIESNKETIGVESNKETIGIESNKE</sequence>
<reference evidence="10" key="2">
    <citation type="submission" date="2025-08" db="UniProtKB">
        <authorList>
            <consortium name="RefSeq"/>
        </authorList>
    </citation>
    <scope>IDENTIFICATION</scope>
</reference>
<reference evidence="9" key="1">
    <citation type="submission" date="2025-05" db="UniProtKB">
        <authorList>
            <consortium name="RefSeq"/>
        </authorList>
    </citation>
    <scope>NUCLEOTIDE SEQUENCE [LARGE SCALE GENOMIC DNA]</scope>
</reference>
<dbReference type="Proteomes" id="UP001652625">
    <property type="component" value="Chromosome 01"/>
</dbReference>
<protein>
    <recommendedName>
        <fullName evidence="3">Conserved oligomeric Golgi complex subunit 8</fullName>
    </recommendedName>
    <alternativeName>
        <fullName evidence="8">Component of oligomeric Golgi complex 8</fullName>
    </alternativeName>
</protein>
<evidence type="ECO:0000256" key="4">
    <source>
        <dbReference type="ARBA" id="ARBA00022448"/>
    </source>
</evidence>
<evidence type="ECO:0000256" key="3">
    <source>
        <dbReference type="ARBA" id="ARBA00020983"/>
    </source>
</evidence>
<evidence type="ECO:0000256" key="5">
    <source>
        <dbReference type="ARBA" id="ARBA00022927"/>
    </source>
</evidence>
<accession>A0ABM4B5U2</accession>
<gene>
    <name evidence="10" type="primary">LOC100213502</name>
</gene>
<evidence type="ECO:0000313" key="9">
    <source>
        <dbReference type="Proteomes" id="UP001652625"/>
    </source>
</evidence>
<evidence type="ECO:0000256" key="6">
    <source>
        <dbReference type="ARBA" id="ARBA00023034"/>
    </source>
</evidence>
<comment type="similarity">
    <text evidence="2">Belongs to the COG8 family.</text>
</comment>
<keyword evidence="7" id="KW-0472">Membrane</keyword>
<evidence type="ECO:0000256" key="7">
    <source>
        <dbReference type="ARBA" id="ARBA00023136"/>
    </source>
</evidence>
<proteinExistence type="inferred from homology"/>
<dbReference type="Pfam" id="PF04124">
    <property type="entry name" value="Dor1"/>
    <property type="match status" value="1"/>
</dbReference>
<name>A0ABM4B5U2_HYDVU</name>
<keyword evidence="9" id="KW-1185">Reference proteome</keyword>